<evidence type="ECO:0000256" key="1">
    <source>
        <dbReference type="ARBA" id="ARBA00004651"/>
    </source>
</evidence>
<evidence type="ECO:0000256" key="5">
    <source>
        <dbReference type="ARBA" id="ARBA00022989"/>
    </source>
</evidence>
<feature type="transmembrane region" description="Helical" evidence="7">
    <location>
        <begin position="287"/>
        <end position="303"/>
    </location>
</feature>
<accession>A0A5J5JVJ0</accession>
<dbReference type="CDD" id="cd17329">
    <property type="entry name" value="MFS_MdtH_MDR_like"/>
    <property type="match status" value="1"/>
</dbReference>
<keyword evidence="10" id="KW-1185">Reference proteome</keyword>
<dbReference type="InterPro" id="IPR020846">
    <property type="entry name" value="MFS_dom"/>
</dbReference>
<evidence type="ECO:0000256" key="3">
    <source>
        <dbReference type="ARBA" id="ARBA00022475"/>
    </source>
</evidence>
<dbReference type="PROSITE" id="PS00216">
    <property type="entry name" value="SUGAR_TRANSPORT_1"/>
    <property type="match status" value="1"/>
</dbReference>
<evidence type="ECO:0000256" key="7">
    <source>
        <dbReference type="SAM" id="Phobius"/>
    </source>
</evidence>
<proteinExistence type="predicted"/>
<keyword evidence="6 7" id="KW-0472">Membrane</keyword>
<dbReference type="GO" id="GO:0005886">
    <property type="term" value="C:plasma membrane"/>
    <property type="evidence" value="ECO:0007669"/>
    <property type="project" value="UniProtKB-SubCell"/>
</dbReference>
<evidence type="ECO:0000259" key="8">
    <source>
        <dbReference type="PROSITE" id="PS50850"/>
    </source>
</evidence>
<dbReference type="SUPFAM" id="SSF103473">
    <property type="entry name" value="MFS general substrate transporter"/>
    <property type="match status" value="1"/>
</dbReference>
<dbReference type="EMBL" id="VYTZ01000011">
    <property type="protein sequence ID" value="KAA9375528.1"/>
    <property type="molecule type" value="Genomic_DNA"/>
</dbReference>
<keyword evidence="5 7" id="KW-1133">Transmembrane helix</keyword>
<dbReference type="RefSeq" id="WP_150937401.1">
    <property type="nucleotide sequence ID" value="NZ_VYTZ01000011.1"/>
</dbReference>
<dbReference type="AlphaFoldDB" id="A0A5J5JVJ0"/>
<dbReference type="InterPro" id="IPR036259">
    <property type="entry name" value="MFS_trans_sf"/>
</dbReference>
<gene>
    <name evidence="9" type="ORF">F5972_27670</name>
</gene>
<evidence type="ECO:0000256" key="2">
    <source>
        <dbReference type="ARBA" id="ARBA00022448"/>
    </source>
</evidence>
<feature type="transmembrane region" description="Helical" evidence="7">
    <location>
        <begin position="148"/>
        <end position="168"/>
    </location>
</feature>
<feature type="transmembrane region" description="Helical" evidence="7">
    <location>
        <begin position="174"/>
        <end position="192"/>
    </location>
</feature>
<dbReference type="InterPro" id="IPR050171">
    <property type="entry name" value="MFS_Transporters"/>
</dbReference>
<comment type="caution">
    <text evidence="9">The sequence shown here is derived from an EMBL/GenBank/DDBJ whole genome shotgun (WGS) entry which is preliminary data.</text>
</comment>
<dbReference type="InterPro" id="IPR011701">
    <property type="entry name" value="MFS"/>
</dbReference>
<evidence type="ECO:0000256" key="4">
    <source>
        <dbReference type="ARBA" id="ARBA00022692"/>
    </source>
</evidence>
<dbReference type="PANTHER" id="PTHR23517:SF2">
    <property type="entry name" value="MULTIDRUG RESISTANCE PROTEIN MDTH"/>
    <property type="match status" value="1"/>
</dbReference>
<evidence type="ECO:0000313" key="9">
    <source>
        <dbReference type="EMBL" id="KAA9375528.1"/>
    </source>
</evidence>
<dbReference type="InterPro" id="IPR005829">
    <property type="entry name" value="Sugar_transporter_CS"/>
</dbReference>
<feature type="transmembrane region" description="Helical" evidence="7">
    <location>
        <begin position="257"/>
        <end position="275"/>
    </location>
</feature>
<protein>
    <submittedName>
        <fullName evidence="9">MFS transporter</fullName>
    </submittedName>
</protein>
<keyword evidence="4 7" id="KW-0812">Transmembrane</keyword>
<sequence>MTSDIETPIQPRSGVRGLPGTFWWLWLGLLVNRAGGFVALLLAFYLSARLHYSAALVGLVLGTLGLGGVIGVLVGGKLADSWGRRATIVAANLSAGAALLILGSARAVWQILVIVLVLGAVQNMQHPAYSAMLIDILPKEDRVRGFSLNYWALNLAITCSAALGGLLAGFDFHLVFVIDGCTSLAMAVIVLLRVPETLHRESPGASGAERSRAPGPLRDSAFLSLVVTATLCGLLFAQYTSTLPLVMQRSGFPPSAYGIVAALNGLLIVAGQLLVPRLLRQRDSSRVLALAAAIIGLGFWLNAWAFDLWTYSLSVVVWTLGEMLYSPSAASLSAELSPVTARGRYQAAMGLSWSLGGLLAPLTGGLVLDRLGAGTLWSCCLLVGLCAATLNLLTVRLRRERIAVLSREAA</sequence>
<feature type="transmembrane region" description="Helical" evidence="7">
    <location>
        <begin position="220"/>
        <end position="237"/>
    </location>
</feature>
<feature type="transmembrane region" description="Helical" evidence="7">
    <location>
        <begin position="374"/>
        <end position="393"/>
    </location>
</feature>
<keyword evidence="2" id="KW-0813">Transport</keyword>
<organism evidence="9 10">
    <name type="scientific">Microbispora cellulosiformans</name>
    <dbReference type="NCBI Taxonomy" id="2614688"/>
    <lineage>
        <taxon>Bacteria</taxon>
        <taxon>Bacillati</taxon>
        <taxon>Actinomycetota</taxon>
        <taxon>Actinomycetes</taxon>
        <taxon>Streptosporangiales</taxon>
        <taxon>Streptosporangiaceae</taxon>
        <taxon>Microbispora</taxon>
    </lineage>
</organism>
<reference evidence="9 10" key="1">
    <citation type="submission" date="2019-09" db="EMBL/GenBank/DDBJ databases">
        <title>Screening of Novel Bioactive Compounds from Soil-Associated.</title>
        <authorList>
            <person name="Gong X."/>
        </authorList>
    </citation>
    <scope>NUCLEOTIDE SEQUENCE [LARGE SCALE GENOMIC DNA]</scope>
    <source>
        <strain evidence="9 10">Gxj-6</strain>
    </source>
</reference>
<evidence type="ECO:0000256" key="6">
    <source>
        <dbReference type="ARBA" id="ARBA00023136"/>
    </source>
</evidence>
<keyword evidence="3" id="KW-1003">Cell membrane</keyword>
<feature type="transmembrane region" description="Helical" evidence="7">
    <location>
        <begin position="21"/>
        <end position="46"/>
    </location>
</feature>
<dbReference type="PROSITE" id="PS50850">
    <property type="entry name" value="MFS"/>
    <property type="match status" value="1"/>
</dbReference>
<name>A0A5J5JVJ0_9ACTN</name>
<dbReference type="Gene3D" id="1.20.1250.20">
    <property type="entry name" value="MFS general substrate transporter like domains"/>
    <property type="match status" value="1"/>
</dbReference>
<dbReference type="Proteomes" id="UP000327011">
    <property type="component" value="Unassembled WGS sequence"/>
</dbReference>
<feature type="transmembrane region" description="Helical" evidence="7">
    <location>
        <begin position="52"/>
        <end position="74"/>
    </location>
</feature>
<dbReference type="GO" id="GO:0022857">
    <property type="term" value="F:transmembrane transporter activity"/>
    <property type="evidence" value="ECO:0007669"/>
    <property type="project" value="InterPro"/>
</dbReference>
<feature type="domain" description="Major facilitator superfamily (MFS) profile" evidence="8">
    <location>
        <begin position="21"/>
        <end position="402"/>
    </location>
</feature>
<dbReference type="Pfam" id="PF07690">
    <property type="entry name" value="MFS_1"/>
    <property type="match status" value="1"/>
</dbReference>
<dbReference type="PANTHER" id="PTHR23517">
    <property type="entry name" value="RESISTANCE PROTEIN MDTM, PUTATIVE-RELATED-RELATED"/>
    <property type="match status" value="1"/>
</dbReference>
<comment type="subcellular location">
    <subcellularLocation>
        <location evidence="1">Cell membrane</location>
        <topology evidence="1">Multi-pass membrane protein</topology>
    </subcellularLocation>
</comment>
<evidence type="ECO:0000313" key="10">
    <source>
        <dbReference type="Proteomes" id="UP000327011"/>
    </source>
</evidence>